<name>A0A971S1P5_9BACT</name>
<organism evidence="4 5">
    <name type="scientific">Syntrophorhabdus aromaticivorans</name>
    <dbReference type="NCBI Taxonomy" id="328301"/>
    <lineage>
        <taxon>Bacteria</taxon>
        <taxon>Pseudomonadati</taxon>
        <taxon>Thermodesulfobacteriota</taxon>
        <taxon>Syntrophorhabdia</taxon>
        <taxon>Syntrophorhabdales</taxon>
        <taxon>Syntrophorhabdaceae</taxon>
        <taxon>Syntrophorhabdus</taxon>
    </lineage>
</organism>
<dbReference type="SUPFAM" id="SSF53955">
    <property type="entry name" value="Lysozyme-like"/>
    <property type="match status" value="1"/>
</dbReference>
<feature type="compositionally biased region" description="Basic and acidic residues" evidence="1">
    <location>
        <begin position="444"/>
        <end position="479"/>
    </location>
</feature>
<proteinExistence type="predicted"/>
<feature type="domain" description="LysM" evidence="3">
    <location>
        <begin position="535"/>
        <end position="578"/>
    </location>
</feature>
<evidence type="ECO:0000259" key="3">
    <source>
        <dbReference type="PROSITE" id="PS51782"/>
    </source>
</evidence>
<dbReference type="CDD" id="cd00118">
    <property type="entry name" value="LysM"/>
    <property type="match status" value="3"/>
</dbReference>
<sequence>MTKRYIVLFFALLMVVGCSTSGPVVTTSSRSESTVPARKSPEPGKKAKAETPVKSGNILKSDDNVVTSEYLAQDEEDDISVLLEPDQFQDFDIPIVFNDAVKYYVQYFSTEKKKVFGNWLKRARRYVPVIREILKAQGMPEDLVYLAMIESGFNPKAYSSAKACGPWQFIYATGGRYGLKVNYWIDERRDPEKSTVAAAKYLRDLFNQFGCWYLAAAGYNAGEKRVERAIEQHNTSDFWELSRYNALPRETRAYIPQLIAAAIIAKDPETYGFGSITYDSPLRFSHMRVPRATPLSVIAKSASIELSELRSINPEILRSITPPNDNDYLIKLPQGTDAEEIGAKLRMALNKERQVRDVVAYKVKKKDTLAKIVKRFKLRQEDLYLVNDCEGGLTVKPGMTINIPKFTGPSKARIAVAKNEVGGDSEARVEQEKRGGKNTTVEAQAKKSEPRQQARKSEPQQEAKKSEPQQQARKPEPRKTVHVVKKGETLSAISDKYGVSIVTLKSANNLKNDRVYPNMKLRLVSLSQKKKQPVKYHVVKKGETLASISSKYNVDVGAFKAANNMKSDKIQPKMKLMIPADEG</sequence>
<comment type="caution">
    <text evidence="4">The sequence shown here is derived from an EMBL/GenBank/DDBJ whole genome shotgun (WGS) entry which is preliminary data.</text>
</comment>
<dbReference type="GO" id="GO:0008932">
    <property type="term" value="F:lytic endotransglycosylase activity"/>
    <property type="evidence" value="ECO:0007669"/>
    <property type="project" value="TreeGrafter"/>
</dbReference>
<dbReference type="SMART" id="SM00257">
    <property type="entry name" value="LysM"/>
    <property type="match status" value="3"/>
</dbReference>
<evidence type="ECO:0000256" key="2">
    <source>
        <dbReference type="SAM" id="SignalP"/>
    </source>
</evidence>
<dbReference type="InterPro" id="IPR018392">
    <property type="entry name" value="LysM"/>
</dbReference>
<dbReference type="SUPFAM" id="SSF54106">
    <property type="entry name" value="LysM domain"/>
    <property type="match status" value="3"/>
</dbReference>
<dbReference type="PROSITE" id="PS51257">
    <property type="entry name" value="PROKAR_LIPOPROTEIN"/>
    <property type="match status" value="1"/>
</dbReference>
<reference evidence="4" key="1">
    <citation type="journal article" date="2020" name="Biotechnol. Biofuels">
        <title>New insights from the biogas microbiome by comprehensive genome-resolved metagenomics of nearly 1600 species originating from multiple anaerobic digesters.</title>
        <authorList>
            <person name="Campanaro S."/>
            <person name="Treu L."/>
            <person name="Rodriguez-R L.M."/>
            <person name="Kovalovszki A."/>
            <person name="Ziels R.M."/>
            <person name="Maus I."/>
            <person name="Zhu X."/>
            <person name="Kougias P.G."/>
            <person name="Basile A."/>
            <person name="Luo G."/>
            <person name="Schluter A."/>
            <person name="Konstantinidis K.T."/>
            <person name="Angelidaki I."/>
        </authorList>
    </citation>
    <scope>NUCLEOTIDE SEQUENCE</scope>
    <source>
        <strain evidence="4">AS06rmzACSIP_7</strain>
    </source>
</reference>
<dbReference type="Pfam" id="PF01476">
    <property type="entry name" value="LysM"/>
    <property type="match status" value="3"/>
</dbReference>
<dbReference type="PROSITE" id="PS51782">
    <property type="entry name" value="LYSM"/>
    <property type="match status" value="3"/>
</dbReference>
<dbReference type="CDD" id="cd16894">
    <property type="entry name" value="MltD-like"/>
    <property type="match status" value="1"/>
</dbReference>
<dbReference type="Gene3D" id="1.10.530.10">
    <property type="match status" value="1"/>
</dbReference>
<dbReference type="InterPro" id="IPR008258">
    <property type="entry name" value="Transglycosylase_SLT_dom_1"/>
</dbReference>
<feature type="region of interest" description="Disordered" evidence="1">
    <location>
        <begin position="22"/>
        <end position="52"/>
    </location>
</feature>
<dbReference type="AlphaFoldDB" id="A0A971S1P5"/>
<feature type="compositionally biased region" description="Low complexity" evidence="1">
    <location>
        <begin position="24"/>
        <end position="35"/>
    </location>
</feature>
<evidence type="ECO:0000256" key="1">
    <source>
        <dbReference type="SAM" id="MobiDB-lite"/>
    </source>
</evidence>
<dbReference type="PANTHER" id="PTHR33734">
    <property type="entry name" value="LYSM DOMAIN-CONTAINING GPI-ANCHORED PROTEIN 2"/>
    <property type="match status" value="1"/>
</dbReference>
<evidence type="ECO:0000313" key="4">
    <source>
        <dbReference type="EMBL" id="NLW35462.1"/>
    </source>
</evidence>
<dbReference type="InterPro" id="IPR036779">
    <property type="entry name" value="LysM_dom_sf"/>
</dbReference>
<protein>
    <submittedName>
        <fullName evidence="4">LysM peptidoglycan-binding domain-containing protein</fullName>
    </submittedName>
</protein>
<dbReference type="InterPro" id="IPR023346">
    <property type="entry name" value="Lysozyme-like_dom_sf"/>
</dbReference>
<gene>
    <name evidence="4" type="ORF">GXY80_08280</name>
</gene>
<dbReference type="EMBL" id="JAAYEE010000134">
    <property type="protein sequence ID" value="NLW35462.1"/>
    <property type="molecule type" value="Genomic_DNA"/>
</dbReference>
<accession>A0A971S1P5</accession>
<reference evidence="4" key="2">
    <citation type="submission" date="2020-01" db="EMBL/GenBank/DDBJ databases">
        <authorList>
            <person name="Campanaro S."/>
        </authorList>
    </citation>
    <scope>NUCLEOTIDE SEQUENCE</scope>
    <source>
        <strain evidence="4">AS06rmzACSIP_7</strain>
    </source>
</reference>
<keyword evidence="2" id="KW-0732">Signal</keyword>
<feature type="compositionally biased region" description="Basic and acidic residues" evidence="1">
    <location>
        <begin position="39"/>
        <end position="51"/>
    </location>
</feature>
<feature type="signal peptide" evidence="2">
    <location>
        <begin position="1"/>
        <end position="21"/>
    </location>
</feature>
<feature type="chain" id="PRO_5038007036" evidence="2">
    <location>
        <begin position="22"/>
        <end position="583"/>
    </location>
</feature>
<evidence type="ECO:0000313" key="5">
    <source>
        <dbReference type="Proteomes" id="UP000777265"/>
    </source>
</evidence>
<feature type="region of interest" description="Disordered" evidence="1">
    <location>
        <begin position="421"/>
        <end position="482"/>
    </location>
</feature>
<feature type="compositionally biased region" description="Basic and acidic residues" evidence="1">
    <location>
        <begin position="425"/>
        <end position="435"/>
    </location>
</feature>
<dbReference type="PANTHER" id="PTHR33734:SF22">
    <property type="entry name" value="MEMBRANE-BOUND LYTIC MUREIN TRANSGLYCOSYLASE D"/>
    <property type="match status" value="1"/>
</dbReference>
<dbReference type="Gene3D" id="3.10.350.10">
    <property type="entry name" value="LysM domain"/>
    <property type="match status" value="3"/>
</dbReference>
<feature type="domain" description="LysM" evidence="3">
    <location>
        <begin position="480"/>
        <end position="523"/>
    </location>
</feature>
<dbReference type="Proteomes" id="UP000777265">
    <property type="component" value="Unassembled WGS sequence"/>
</dbReference>
<dbReference type="Pfam" id="PF01464">
    <property type="entry name" value="SLT"/>
    <property type="match status" value="1"/>
</dbReference>
<feature type="domain" description="LysM" evidence="3">
    <location>
        <begin position="359"/>
        <end position="403"/>
    </location>
</feature>